<reference evidence="6 7" key="1">
    <citation type="submission" date="2020-04" db="EMBL/GenBank/DDBJ databases">
        <title>Enterovirga sp. isolate from soil.</title>
        <authorList>
            <person name="Chea S."/>
            <person name="Kim D.-U."/>
        </authorList>
    </citation>
    <scope>NUCLEOTIDE SEQUENCE [LARGE SCALE GENOMIC DNA]</scope>
    <source>
        <strain evidence="6 7">DB1703</strain>
    </source>
</reference>
<organism evidence="6 7">
    <name type="scientific">Enterovirga aerilata</name>
    <dbReference type="NCBI Taxonomy" id="2730920"/>
    <lineage>
        <taxon>Bacteria</taxon>
        <taxon>Pseudomonadati</taxon>
        <taxon>Pseudomonadota</taxon>
        <taxon>Alphaproteobacteria</taxon>
        <taxon>Hyphomicrobiales</taxon>
        <taxon>Methylobacteriaceae</taxon>
        <taxon>Enterovirga</taxon>
    </lineage>
</organism>
<evidence type="ECO:0000256" key="2">
    <source>
        <dbReference type="ARBA" id="ARBA00022598"/>
    </source>
</evidence>
<dbReference type="InterPro" id="IPR003781">
    <property type="entry name" value="CoA-bd"/>
</dbReference>
<dbReference type="InterPro" id="IPR013815">
    <property type="entry name" value="ATP_grasp_subdomain_1"/>
</dbReference>
<feature type="domain" description="CoA-binding" evidence="5">
    <location>
        <begin position="16"/>
        <end position="111"/>
    </location>
</feature>
<dbReference type="Proteomes" id="UP000564885">
    <property type="component" value="Unassembled WGS sequence"/>
</dbReference>
<dbReference type="AlphaFoldDB" id="A0A849IA19"/>
<dbReference type="InterPro" id="IPR051538">
    <property type="entry name" value="Acyl-CoA_Synth/Transferase"/>
</dbReference>
<gene>
    <name evidence="6" type="ORF">HJG44_17395</name>
</gene>
<dbReference type="Pfam" id="PF13607">
    <property type="entry name" value="Succ_CoA_lig"/>
    <property type="match status" value="1"/>
</dbReference>
<dbReference type="SUPFAM" id="SSF51735">
    <property type="entry name" value="NAD(P)-binding Rossmann-fold domains"/>
    <property type="match status" value="1"/>
</dbReference>
<dbReference type="RefSeq" id="WP_171219618.1">
    <property type="nucleotide sequence ID" value="NZ_JABEPP010000005.1"/>
</dbReference>
<proteinExistence type="predicted"/>
<dbReference type="Gene3D" id="3.40.50.261">
    <property type="entry name" value="Succinyl-CoA synthetase domains"/>
    <property type="match status" value="2"/>
</dbReference>
<keyword evidence="1" id="KW-0816">Tricarboxylic acid cycle</keyword>
<evidence type="ECO:0000256" key="4">
    <source>
        <dbReference type="ARBA" id="ARBA00022840"/>
    </source>
</evidence>
<evidence type="ECO:0000313" key="6">
    <source>
        <dbReference type="EMBL" id="NNM74151.1"/>
    </source>
</evidence>
<accession>A0A849IA19</accession>
<keyword evidence="7" id="KW-1185">Reference proteome</keyword>
<evidence type="ECO:0000313" key="7">
    <source>
        <dbReference type="Proteomes" id="UP000564885"/>
    </source>
</evidence>
<evidence type="ECO:0000256" key="3">
    <source>
        <dbReference type="ARBA" id="ARBA00022741"/>
    </source>
</evidence>
<dbReference type="Pfam" id="PF13380">
    <property type="entry name" value="CoA_binding_2"/>
    <property type="match status" value="1"/>
</dbReference>
<dbReference type="Pfam" id="PF13549">
    <property type="entry name" value="ATP-grasp_5"/>
    <property type="match status" value="1"/>
</dbReference>
<evidence type="ECO:0000259" key="5">
    <source>
        <dbReference type="SMART" id="SM00881"/>
    </source>
</evidence>
<dbReference type="Gene3D" id="3.30.470.20">
    <property type="entry name" value="ATP-grasp fold, B domain"/>
    <property type="match status" value="1"/>
</dbReference>
<dbReference type="SUPFAM" id="SSF52210">
    <property type="entry name" value="Succinyl-CoA synthetase domains"/>
    <property type="match status" value="2"/>
</dbReference>
<keyword evidence="4" id="KW-0067">ATP-binding</keyword>
<dbReference type="InterPro" id="IPR036291">
    <property type="entry name" value="NAD(P)-bd_dom_sf"/>
</dbReference>
<dbReference type="PANTHER" id="PTHR43334">
    <property type="entry name" value="ACETATE--COA LIGASE [ADP-FORMING]"/>
    <property type="match status" value="1"/>
</dbReference>
<evidence type="ECO:0000256" key="1">
    <source>
        <dbReference type="ARBA" id="ARBA00022532"/>
    </source>
</evidence>
<dbReference type="Gene3D" id="3.30.1490.20">
    <property type="entry name" value="ATP-grasp fold, A domain"/>
    <property type="match status" value="1"/>
</dbReference>
<dbReference type="SUPFAM" id="SSF56059">
    <property type="entry name" value="Glutathione synthetase ATP-binding domain-like"/>
    <property type="match status" value="1"/>
</dbReference>
<comment type="caution">
    <text evidence="6">The sequence shown here is derived from an EMBL/GenBank/DDBJ whole genome shotgun (WGS) entry which is preliminary data.</text>
</comment>
<keyword evidence="3" id="KW-0547">Nucleotide-binding</keyword>
<dbReference type="InterPro" id="IPR032875">
    <property type="entry name" value="Succ_CoA_lig_flav_dom"/>
</dbReference>
<dbReference type="PANTHER" id="PTHR43334:SF1">
    <property type="entry name" value="3-HYDROXYPROPIONATE--COA LIGASE [ADP-FORMING]"/>
    <property type="match status" value="1"/>
</dbReference>
<dbReference type="EMBL" id="JABEPP010000005">
    <property type="protein sequence ID" value="NNM74151.1"/>
    <property type="molecule type" value="Genomic_DNA"/>
</dbReference>
<protein>
    <submittedName>
        <fullName evidence="6">Acetate--CoA ligase family protein</fullName>
    </submittedName>
</protein>
<name>A0A849IA19_9HYPH</name>
<dbReference type="GO" id="GO:0005524">
    <property type="term" value="F:ATP binding"/>
    <property type="evidence" value="ECO:0007669"/>
    <property type="project" value="UniProtKB-KW"/>
</dbReference>
<dbReference type="GO" id="GO:0006099">
    <property type="term" value="P:tricarboxylic acid cycle"/>
    <property type="evidence" value="ECO:0007669"/>
    <property type="project" value="UniProtKB-KW"/>
</dbReference>
<sequence length="696" mass="72338">MPSAPDPAPASLADHLFRPAAIALVGASDDPAKTAARPLTYLRQAGFGGAVFPVNPARATVLGEKAWARLSDLPRRPDHAFILTPTEAALESLEECGRLGIPVATILADGFAEAGAAGAAREARVLEIAARTGIRIVGPGSLGVVDRRSRMTLTANAAFAESDLPLGTTFAASHSGSLMGALVSRGKAKGIGFSGLVSVGSETDLSMGAICSLTLDDPDVRSYLLFLEGIRHGHDLSAFARGAAERGKPIVAYLLGRSAEARELAVSHTGALAGDTDLAVEFLAAHGIARVETFEGLLEALPLLQRLPSAAPRGRSISVGVVTTTGGGAAMVVEQLALRGVSACVPSRETLRRLNAAGVSAGAARIVDLTLTGTRYEVMKAALDVMLAAPEFDLVVAVVGSSARFQPELAVQPIIDSAGEGKRLVAFIVPEAPEALGRLSERQVPAFRTPESCADAIVAVWNRRFVADRPPVSPPRSGPRNHLDELEAYAVLSRAGLTCAPAIVLEDDAEPKGLTYPAVAKVLAADIPHKTDVGGVVLNLEDEQAVREAARTIRRNVLAHRPGAEPPRILVQPMIKGLGEALVGYRVDPQVGPIVLVAAGGVLAEIARDRSVRLAPVDLSTARAMVAEVRSFDALAGYRGRPRGDLEGLARAIVAMSRLAVLAPEIIECEVNPLIVRAEGDGVVAVDALAVAASLP</sequence>
<keyword evidence="2 6" id="KW-0436">Ligase</keyword>
<dbReference type="GO" id="GO:0016874">
    <property type="term" value="F:ligase activity"/>
    <property type="evidence" value="ECO:0007669"/>
    <property type="project" value="UniProtKB-KW"/>
</dbReference>
<dbReference type="InterPro" id="IPR016102">
    <property type="entry name" value="Succinyl-CoA_synth-like"/>
</dbReference>
<dbReference type="SMART" id="SM00881">
    <property type="entry name" value="CoA_binding"/>
    <property type="match status" value="1"/>
</dbReference>
<dbReference type="Gene3D" id="3.40.50.720">
    <property type="entry name" value="NAD(P)-binding Rossmann-like Domain"/>
    <property type="match status" value="1"/>
</dbReference>